<dbReference type="KEGG" id="ttn:TTX_0823"/>
<dbReference type="EMBL" id="FN869859">
    <property type="protein sequence ID" value="CCC81476.1"/>
    <property type="molecule type" value="Genomic_DNA"/>
</dbReference>
<gene>
    <name evidence="4" type="ordered locus">TTX_0823</name>
</gene>
<dbReference type="SUPFAM" id="SSF52954">
    <property type="entry name" value="Class II aaRS ABD-related"/>
    <property type="match status" value="1"/>
</dbReference>
<evidence type="ECO:0000259" key="3">
    <source>
        <dbReference type="PROSITE" id="PS50833"/>
    </source>
</evidence>
<dbReference type="PaxDb" id="768679-TTX_0823"/>
<keyword evidence="1 2" id="KW-0690">Ribosome biogenesis</keyword>
<comment type="function">
    <text evidence="2">Probably involved in the biogenesis of the ribosome.</text>
</comment>
<dbReference type="HOGENOM" id="CLU_1444746_0_0_2"/>
<dbReference type="GO" id="GO:0019843">
    <property type="term" value="F:rRNA binding"/>
    <property type="evidence" value="ECO:0007669"/>
    <property type="project" value="InterPro"/>
</dbReference>
<dbReference type="eggNOG" id="arCOG03247">
    <property type="taxonomic scope" value="Archaea"/>
</dbReference>
<dbReference type="GO" id="GO:1990904">
    <property type="term" value="C:ribonucleoprotein complex"/>
    <property type="evidence" value="ECO:0007669"/>
    <property type="project" value="UniProtKB-KW"/>
</dbReference>
<keyword evidence="4" id="KW-0687">Ribonucleoprotein</keyword>
<dbReference type="OrthoDB" id="117530at2157"/>
<dbReference type="PATRIC" id="fig|768679.9.peg.830"/>
<proteinExistence type="inferred from homology"/>
<dbReference type="SMART" id="SM00879">
    <property type="entry name" value="Brix"/>
    <property type="match status" value="1"/>
</dbReference>
<evidence type="ECO:0000256" key="1">
    <source>
        <dbReference type="ARBA" id="ARBA00022517"/>
    </source>
</evidence>
<protein>
    <recommendedName>
        <fullName evidence="2">Probable Brix domain-containing ribosomal biogenesis protein</fullName>
    </recommendedName>
</protein>
<dbReference type="RefSeq" id="WP_014126732.1">
    <property type="nucleotide sequence ID" value="NC_016070.1"/>
</dbReference>
<accession>G4RPI1</accession>
<feature type="domain" description="Brix" evidence="3">
    <location>
        <begin position="2"/>
        <end position="182"/>
    </location>
</feature>
<sequence>MNRVLATSSRYYSKRVSQVLNELSTALPGVEKVVRGKQSYKDLLEEAILRGARYILLVFSRHGNPSALRVIDVERRAWFPYELAISGVKTREDMPAFVLRKPRAASAAIVDYTASELPDILMTIFGYPLLFSAELDKIKGRYDTIVLVRGSPGRYIIELIDGSDLGPRGLILKIKAIKLIRNAQNIV</sequence>
<dbReference type="PROSITE" id="PS50833">
    <property type="entry name" value="BRIX"/>
    <property type="match status" value="1"/>
</dbReference>
<evidence type="ECO:0000256" key="2">
    <source>
        <dbReference type="HAMAP-Rule" id="MF_00699"/>
    </source>
</evidence>
<keyword evidence="5" id="KW-1185">Reference proteome</keyword>
<dbReference type="GO" id="GO:0006364">
    <property type="term" value="P:rRNA processing"/>
    <property type="evidence" value="ECO:0007669"/>
    <property type="project" value="InterPro"/>
</dbReference>
<name>G4RPI1_THETK</name>
<dbReference type="HAMAP" id="MF_00699">
    <property type="entry name" value="BriX"/>
    <property type="match status" value="1"/>
</dbReference>
<reference evidence="4 5" key="1">
    <citation type="journal article" date="2011" name="PLoS ONE">
        <title>The complete genome sequence of Thermoproteus tenax: a physiologically versatile member of the Crenarchaeota.</title>
        <authorList>
            <person name="Siebers B."/>
            <person name="Zaparty M."/>
            <person name="Raddatz G."/>
            <person name="Tjaden B."/>
            <person name="Albers S.V."/>
            <person name="Bell S.D."/>
            <person name="Blombach F."/>
            <person name="Kletzin A."/>
            <person name="Kyrpides N."/>
            <person name="Lanz C."/>
            <person name="Plagens A."/>
            <person name="Rampp M."/>
            <person name="Rosinus A."/>
            <person name="von Jan M."/>
            <person name="Makarova K.S."/>
            <person name="Klenk H.P."/>
            <person name="Schuster S.C."/>
            <person name="Hensel R."/>
        </authorList>
    </citation>
    <scope>NUCLEOTIDE SEQUENCE [LARGE SCALE GENOMIC DNA]</scope>
    <source>
        <strain evidence="5">ATCC 35583 / DSM 2078 / JCM 9277 / NBRC 100435 / Kra 1</strain>
    </source>
</reference>
<evidence type="ECO:0000313" key="4">
    <source>
        <dbReference type="EMBL" id="CCC81476.1"/>
    </source>
</evidence>
<dbReference type="STRING" id="768679.TTX_0823"/>
<organism evidence="4 5">
    <name type="scientific">Thermoproteus tenax (strain ATCC 35583 / DSM 2078 / JCM 9277 / NBRC 100435 / Kra 1)</name>
    <dbReference type="NCBI Taxonomy" id="768679"/>
    <lineage>
        <taxon>Archaea</taxon>
        <taxon>Thermoproteota</taxon>
        <taxon>Thermoprotei</taxon>
        <taxon>Thermoproteales</taxon>
        <taxon>Thermoproteaceae</taxon>
        <taxon>Thermoproteus</taxon>
    </lineage>
</organism>
<dbReference type="InterPro" id="IPR007109">
    <property type="entry name" value="Brix"/>
</dbReference>
<evidence type="ECO:0000313" key="5">
    <source>
        <dbReference type="Proteomes" id="UP000002654"/>
    </source>
</evidence>
<dbReference type="AlphaFoldDB" id="G4RPI1"/>
<dbReference type="Gene3D" id="3.40.50.10480">
    <property type="entry name" value="Probable brix-domain ribosomal biogenesis protein"/>
    <property type="match status" value="1"/>
</dbReference>
<dbReference type="GeneID" id="11261713"/>
<dbReference type="InterPro" id="IPR023548">
    <property type="entry name" value="Brix_dom_Rbsml_bgen_prot"/>
</dbReference>
<dbReference type="Proteomes" id="UP000002654">
    <property type="component" value="Chromosome"/>
</dbReference>